<organism evidence="4 5">
    <name type="scientific">Halteria grandinella</name>
    <dbReference type="NCBI Taxonomy" id="5974"/>
    <lineage>
        <taxon>Eukaryota</taxon>
        <taxon>Sar</taxon>
        <taxon>Alveolata</taxon>
        <taxon>Ciliophora</taxon>
        <taxon>Intramacronucleata</taxon>
        <taxon>Spirotrichea</taxon>
        <taxon>Stichotrichia</taxon>
        <taxon>Sporadotrichida</taxon>
        <taxon>Halteriidae</taxon>
        <taxon>Halteria</taxon>
    </lineage>
</organism>
<sequence length="811" mass="93763">MMYPSQLPPVAQSARSSIVPPNINRPDVVSSSLTSTSQLSLDSIKSYPIAQQQTSSNPNFQAAPIISNNFSNISPEDKYIKAKHNLLLKYPKLLHNTHFMDLICKDPHLALVFSENESLLDQFMQPNEQCMDMATGRIKGQSSAVEQVDDSSVKKRLEKEKEKRELEQEKMDNIAKMQARLEQELGKISEMKKERIKQEELAQRELKDKEQMLEQMTEIFGQQIPPLVIKQGLELCAWEINTAIERFSSLIPTLHKISFEGRQVLAFNKIRAIDLNFNTNYKTIKISIAKKEMQKQQSPNPYLKGLIQKKGAGTGQLFIKLKEGIQEKNLTQMEHFVWRYGDRVDSKVSALKKVPWWSYGVKKSDKNYEQRQDKSVDFFEFDSDQNFQIEMFYQECLQGLNNKFGDRYRIAGDQNLVQTGNIYEIWGMSQDPTTWFEQNMSFKNAPQRRLRRVLKDVQDQGDSQFGVRAFVISSIEEEKGDSENIFDLINIENDDEEEVKEGEIDHIRSIVTVEGSEEEILKLKQKVNEYSQNPRNFISFVDFEGTAAPDFLEALKKEAIKRYQINDLVVAAGQLKIIGFNCEQARRFSKKALMLRAKYTQRLIYPKHWQNVENIENDPILLRPVTQKQELNQVQNEFLKSMPGIIVVKIERIQNAKLWQKFHMESSMIEKKLQSKEAVNIRYLFHGTSQTPPSAIYQSEQGFNLCYANDGMWGRANYFAAKAFYSITYSHVLPDGNFQMFYARVILGKCKALAPDKTLREPPFIDGSTTVRYDSVQGFTRDTDVFMVYSNAKAYPEYLITYKLDQPPIPK</sequence>
<keyword evidence="1" id="KW-0328">Glycosyltransferase</keyword>
<dbReference type="Pfam" id="PF00644">
    <property type="entry name" value="PARP"/>
    <property type="match status" value="1"/>
</dbReference>
<dbReference type="PANTHER" id="PTHR45740">
    <property type="entry name" value="POLY [ADP-RIBOSE] POLYMERASE"/>
    <property type="match status" value="1"/>
</dbReference>
<dbReference type="Gene3D" id="3.90.228.10">
    <property type="match status" value="1"/>
</dbReference>
<dbReference type="PANTHER" id="PTHR45740:SF2">
    <property type="entry name" value="POLY [ADP-RIBOSE] POLYMERASE"/>
    <property type="match status" value="1"/>
</dbReference>
<name>A0A8J8P2K1_HALGN</name>
<evidence type="ECO:0000313" key="5">
    <source>
        <dbReference type="Proteomes" id="UP000785679"/>
    </source>
</evidence>
<reference evidence="4" key="1">
    <citation type="submission" date="2019-06" db="EMBL/GenBank/DDBJ databases">
        <authorList>
            <person name="Zheng W."/>
        </authorList>
    </citation>
    <scope>NUCLEOTIDE SEQUENCE</scope>
    <source>
        <strain evidence="4">QDHG01</strain>
    </source>
</reference>
<feature type="domain" description="PARP catalytic" evidence="3">
    <location>
        <begin position="603"/>
        <end position="811"/>
    </location>
</feature>
<gene>
    <name evidence="4" type="ORF">FGO68_gene12245</name>
</gene>
<protein>
    <recommendedName>
        <fullName evidence="1">Poly [ADP-ribose] polymerase</fullName>
        <shortName evidence="1">PARP</shortName>
        <ecNumber evidence="1">2.4.2.-</ecNumber>
    </recommendedName>
</protein>
<dbReference type="EMBL" id="RRYP01002746">
    <property type="protein sequence ID" value="TNV84461.1"/>
    <property type="molecule type" value="Genomic_DNA"/>
</dbReference>
<feature type="region of interest" description="Disordered" evidence="2">
    <location>
        <begin position="1"/>
        <end position="25"/>
    </location>
</feature>
<keyword evidence="1" id="KW-0520">NAD</keyword>
<proteinExistence type="predicted"/>
<dbReference type="InterPro" id="IPR012317">
    <property type="entry name" value="Poly(ADP-ribose)pol_cat_dom"/>
</dbReference>
<evidence type="ECO:0000313" key="4">
    <source>
        <dbReference type="EMBL" id="TNV84461.1"/>
    </source>
</evidence>
<keyword evidence="1" id="KW-0808">Transferase</keyword>
<evidence type="ECO:0000259" key="3">
    <source>
        <dbReference type="PROSITE" id="PS51059"/>
    </source>
</evidence>
<evidence type="ECO:0000256" key="2">
    <source>
        <dbReference type="SAM" id="MobiDB-lite"/>
    </source>
</evidence>
<dbReference type="SUPFAM" id="SSF56399">
    <property type="entry name" value="ADP-ribosylation"/>
    <property type="match status" value="1"/>
</dbReference>
<dbReference type="GO" id="GO:0005634">
    <property type="term" value="C:nucleus"/>
    <property type="evidence" value="ECO:0007669"/>
    <property type="project" value="TreeGrafter"/>
</dbReference>
<dbReference type="PROSITE" id="PS51059">
    <property type="entry name" value="PARP_CATALYTIC"/>
    <property type="match status" value="1"/>
</dbReference>
<evidence type="ECO:0000256" key="1">
    <source>
        <dbReference type="RuleBase" id="RU362114"/>
    </source>
</evidence>
<feature type="region of interest" description="Disordered" evidence="2">
    <location>
        <begin position="141"/>
        <end position="167"/>
    </location>
</feature>
<dbReference type="AlphaFoldDB" id="A0A8J8P2K1"/>
<dbReference type="InterPro" id="IPR051712">
    <property type="entry name" value="ARTD-AVP"/>
</dbReference>
<dbReference type="EC" id="2.4.2.-" evidence="1"/>
<feature type="compositionally biased region" description="Basic and acidic residues" evidence="2">
    <location>
        <begin position="151"/>
        <end position="167"/>
    </location>
</feature>
<comment type="caution">
    <text evidence="4">The sequence shown here is derived from an EMBL/GenBank/DDBJ whole genome shotgun (WGS) entry which is preliminary data.</text>
</comment>
<accession>A0A8J8P2K1</accession>
<dbReference type="OrthoDB" id="6133115at2759"/>
<keyword evidence="5" id="KW-1185">Reference proteome</keyword>
<dbReference type="GO" id="GO:1990404">
    <property type="term" value="F:NAD+-protein mono-ADP-ribosyltransferase activity"/>
    <property type="evidence" value="ECO:0007669"/>
    <property type="project" value="TreeGrafter"/>
</dbReference>
<dbReference type="GO" id="GO:0003950">
    <property type="term" value="F:NAD+ poly-ADP-ribosyltransferase activity"/>
    <property type="evidence" value="ECO:0007669"/>
    <property type="project" value="UniProtKB-UniRule"/>
</dbReference>
<dbReference type="Proteomes" id="UP000785679">
    <property type="component" value="Unassembled WGS sequence"/>
</dbReference>